<name>A0A178IB76_9BACT</name>
<dbReference type="InterPro" id="IPR050900">
    <property type="entry name" value="Transposase_IS3/IS150/IS904"/>
</dbReference>
<dbReference type="STRING" id="1184151.AW736_23805"/>
<dbReference type="GO" id="GO:0003676">
    <property type="term" value="F:nucleic acid binding"/>
    <property type="evidence" value="ECO:0007669"/>
    <property type="project" value="InterPro"/>
</dbReference>
<dbReference type="OrthoDB" id="193795at2"/>
<evidence type="ECO:0000259" key="1">
    <source>
        <dbReference type="PROSITE" id="PS50994"/>
    </source>
</evidence>
<dbReference type="InterPro" id="IPR048020">
    <property type="entry name" value="Transpos_IS3"/>
</dbReference>
<evidence type="ECO:0000313" key="3">
    <source>
        <dbReference type="Proteomes" id="UP000078486"/>
    </source>
</evidence>
<evidence type="ECO:0000313" key="2">
    <source>
        <dbReference type="EMBL" id="OAM87282.1"/>
    </source>
</evidence>
<dbReference type="PANTHER" id="PTHR46889">
    <property type="entry name" value="TRANSPOSASE INSF FOR INSERTION SEQUENCE IS3B-RELATED"/>
    <property type="match status" value="1"/>
</dbReference>
<dbReference type="Gene3D" id="3.30.420.10">
    <property type="entry name" value="Ribonuclease H-like superfamily/Ribonuclease H"/>
    <property type="match status" value="1"/>
</dbReference>
<dbReference type="AlphaFoldDB" id="A0A178IB76"/>
<reference evidence="2 3" key="1">
    <citation type="submission" date="2016-01" db="EMBL/GenBank/DDBJ databases">
        <title>High potential of lignocellulose degradation of a new Verrucomicrobia species.</title>
        <authorList>
            <person name="Wang Y."/>
            <person name="Shi Y."/>
            <person name="Qiu Z."/>
            <person name="Liu S."/>
            <person name="Yang H."/>
        </authorList>
    </citation>
    <scope>NUCLEOTIDE SEQUENCE [LARGE SCALE GENOMIC DNA]</scope>
    <source>
        <strain evidence="2 3">TSB47</strain>
    </source>
</reference>
<dbReference type="NCBIfam" id="NF033516">
    <property type="entry name" value="transpos_IS3"/>
    <property type="match status" value="1"/>
</dbReference>
<dbReference type="RefSeq" id="WP_068772794.1">
    <property type="nucleotide sequence ID" value="NZ_CP109796.1"/>
</dbReference>
<dbReference type="InterPro" id="IPR036397">
    <property type="entry name" value="RNaseH_sf"/>
</dbReference>
<comment type="caution">
    <text evidence="2">The sequence shown here is derived from an EMBL/GenBank/DDBJ whole genome shotgun (WGS) entry which is preliminary data.</text>
</comment>
<organism evidence="2 3">
    <name type="scientific">Termitidicoccus mucosus</name>
    <dbReference type="NCBI Taxonomy" id="1184151"/>
    <lineage>
        <taxon>Bacteria</taxon>
        <taxon>Pseudomonadati</taxon>
        <taxon>Verrucomicrobiota</taxon>
        <taxon>Opitutia</taxon>
        <taxon>Opitutales</taxon>
        <taxon>Opitutaceae</taxon>
        <taxon>Termitidicoccus</taxon>
    </lineage>
</organism>
<dbReference type="Pfam" id="PF13333">
    <property type="entry name" value="rve_2"/>
    <property type="match status" value="1"/>
</dbReference>
<dbReference type="SUPFAM" id="SSF53098">
    <property type="entry name" value="Ribonuclease H-like"/>
    <property type="match status" value="1"/>
</dbReference>
<accession>A0A178IB76</accession>
<dbReference type="InterPro" id="IPR012337">
    <property type="entry name" value="RNaseH-like_sf"/>
</dbReference>
<dbReference type="Proteomes" id="UP000078486">
    <property type="component" value="Unassembled WGS sequence"/>
</dbReference>
<feature type="domain" description="Integrase catalytic" evidence="1">
    <location>
        <begin position="5"/>
        <end position="168"/>
    </location>
</feature>
<protein>
    <recommendedName>
        <fullName evidence="1">Integrase catalytic domain-containing protein</fullName>
    </recommendedName>
</protein>
<proteinExistence type="predicted"/>
<dbReference type="InterPro" id="IPR001584">
    <property type="entry name" value="Integrase_cat-core"/>
</dbReference>
<dbReference type="Pfam" id="PF00665">
    <property type="entry name" value="rve"/>
    <property type="match status" value="1"/>
</dbReference>
<dbReference type="GO" id="GO:0015074">
    <property type="term" value="P:DNA integration"/>
    <property type="evidence" value="ECO:0007669"/>
    <property type="project" value="InterPro"/>
</dbReference>
<dbReference type="EMBL" id="LRRQ01000175">
    <property type="protein sequence ID" value="OAM87282.1"/>
    <property type="molecule type" value="Genomic_DNA"/>
</dbReference>
<gene>
    <name evidence="2" type="ORF">AW736_23805</name>
</gene>
<sequence>MSQRNSINPVFPVVADATCVLTAQGWLYVVALLDLYTRCIVGWAMDQTLAASLAVNALKMAVAQRRPAPALIVHSDRGSQFASAAFRGTLRANQLVASMSRKANCYDNAHMESFWSSLKYEVVYHRKFATRGEARSAIFDYIESFYNRTRLHSSLAYQSPVQFESQLYQVESP</sequence>
<dbReference type="PROSITE" id="PS50994">
    <property type="entry name" value="INTEGRASE"/>
    <property type="match status" value="1"/>
</dbReference>
<dbReference type="PANTHER" id="PTHR46889:SF4">
    <property type="entry name" value="TRANSPOSASE INSO FOR INSERTION SEQUENCE ELEMENT IS911B-RELATED"/>
    <property type="match status" value="1"/>
</dbReference>
<keyword evidence="3" id="KW-1185">Reference proteome</keyword>